<dbReference type="EMBL" id="JAGTJQ010000004">
    <property type="protein sequence ID" value="KAH7033425.1"/>
    <property type="molecule type" value="Genomic_DNA"/>
</dbReference>
<dbReference type="PANTHER" id="PTHR45969">
    <property type="entry name" value="RING ZINC FINGER PROTEIN-RELATED"/>
    <property type="match status" value="1"/>
</dbReference>
<dbReference type="OrthoDB" id="8062037at2759"/>
<dbReference type="InterPro" id="IPR001841">
    <property type="entry name" value="Znf_RING"/>
</dbReference>
<feature type="region of interest" description="Disordered" evidence="5">
    <location>
        <begin position="216"/>
        <end position="255"/>
    </location>
</feature>
<dbReference type="InterPro" id="IPR013083">
    <property type="entry name" value="Znf_RING/FYVE/PHD"/>
</dbReference>
<evidence type="ECO:0000256" key="4">
    <source>
        <dbReference type="PROSITE-ProRule" id="PRU00175"/>
    </source>
</evidence>
<dbReference type="Pfam" id="PF00097">
    <property type="entry name" value="zf-C3HC4"/>
    <property type="match status" value="1"/>
</dbReference>
<feature type="domain" description="RING-type" evidence="6">
    <location>
        <begin position="137"/>
        <end position="192"/>
    </location>
</feature>
<organism evidence="7 8">
    <name type="scientific">Microdochium trichocladiopsis</name>
    <dbReference type="NCBI Taxonomy" id="1682393"/>
    <lineage>
        <taxon>Eukaryota</taxon>
        <taxon>Fungi</taxon>
        <taxon>Dikarya</taxon>
        <taxon>Ascomycota</taxon>
        <taxon>Pezizomycotina</taxon>
        <taxon>Sordariomycetes</taxon>
        <taxon>Xylariomycetidae</taxon>
        <taxon>Xylariales</taxon>
        <taxon>Microdochiaceae</taxon>
        <taxon>Microdochium</taxon>
    </lineage>
</organism>
<dbReference type="Proteomes" id="UP000756346">
    <property type="component" value="Unassembled WGS sequence"/>
</dbReference>
<gene>
    <name evidence="7" type="ORF">B0I36DRAFT_362092</name>
</gene>
<dbReference type="SUPFAM" id="SSF57850">
    <property type="entry name" value="RING/U-box"/>
    <property type="match status" value="1"/>
</dbReference>
<sequence length="348" mass="38041">MPGIPGTRTAFPVLRRGRKRTWLRSQDGEDAVNSTTTSRARHSSDKSMHISPVEVQAEAAKCSSSPDRPSASITTTSNAASPATADTTGTEVPAQNQERRRRRLSRRPPALNPLRIRKGAVTPQAPPPAPSPPLEECSICQDPVGVANPEGVTETWAELQCGHRFGRTCIITWIIDSLNRDCYTNPSCPVCRRDIIHPCGHLIVVPLTRVSAAVGDRHSNHENNGGRSETEEDDTGGEGFDTDADDNDETSANVQRHRRRFSMISRVSLQSRVAAVMSTSFLRLVSATIVRAVKLSRRMSLRVRMSRQSLCADESSDAIQVMPPAGHCTICRETRGDEPDDSDGSQEE</sequence>
<dbReference type="GO" id="GO:0061630">
    <property type="term" value="F:ubiquitin protein ligase activity"/>
    <property type="evidence" value="ECO:0007669"/>
    <property type="project" value="TreeGrafter"/>
</dbReference>
<name>A0A9P8Y9U6_9PEZI</name>
<feature type="compositionally biased region" description="Acidic residues" evidence="5">
    <location>
        <begin position="230"/>
        <end position="249"/>
    </location>
</feature>
<keyword evidence="1" id="KW-0479">Metal-binding</keyword>
<dbReference type="GO" id="GO:0016567">
    <property type="term" value="P:protein ubiquitination"/>
    <property type="evidence" value="ECO:0007669"/>
    <property type="project" value="TreeGrafter"/>
</dbReference>
<evidence type="ECO:0000313" key="8">
    <source>
        <dbReference type="Proteomes" id="UP000756346"/>
    </source>
</evidence>
<comment type="caution">
    <text evidence="7">The sequence shown here is derived from an EMBL/GenBank/DDBJ whole genome shotgun (WGS) entry which is preliminary data.</text>
</comment>
<feature type="region of interest" description="Disordered" evidence="5">
    <location>
        <begin position="1"/>
        <end position="136"/>
    </location>
</feature>
<evidence type="ECO:0000256" key="3">
    <source>
        <dbReference type="ARBA" id="ARBA00022833"/>
    </source>
</evidence>
<evidence type="ECO:0000256" key="2">
    <source>
        <dbReference type="ARBA" id="ARBA00022771"/>
    </source>
</evidence>
<protein>
    <recommendedName>
        <fullName evidence="6">RING-type domain-containing protein</fullName>
    </recommendedName>
</protein>
<dbReference type="GeneID" id="70188138"/>
<proteinExistence type="predicted"/>
<evidence type="ECO:0000256" key="5">
    <source>
        <dbReference type="SAM" id="MobiDB-lite"/>
    </source>
</evidence>
<dbReference type="GO" id="GO:0008270">
    <property type="term" value="F:zinc ion binding"/>
    <property type="evidence" value="ECO:0007669"/>
    <property type="project" value="UniProtKB-KW"/>
</dbReference>
<dbReference type="AlphaFoldDB" id="A0A9P8Y9U6"/>
<dbReference type="InterPro" id="IPR018957">
    <property type="entry name" value="Znf_C3HC4_RING-type"/>
</dbReference>
<reference evidence="7" key="1">
    <citation type="journal article" date="2021" name="Nat. Commun.">
        <title>Genetic determinants of endophytism in the Arabidopsis root mycobiome.</title>
        <authorList>
            <person name="Mesny F."/>
            <person name="Miyauchi S."/>
            <person name="Thiergart T."/>
            <person name="Pickel B."/>
            <person name="Atanasova L."/>
            <person name="Karlsson M."/>
            <person name="Huettel B."/>
            <person name="Barry K.W."/>
            <person name="Haridas S."/>
            <person name="Chen C."/>
            <person name="Bauer D."/>
            <person name="Andreopoulos W."/>
            <person name="Pangilinan J."/>
            <person name="LaButti K."/>
            <person name="Riley R."/>
            <person name="Lipzen A."/>
            <person name="Clum A."/>
            <person name="Drula E."/>
            <person name="Henrissat B."/>
            <person name="Kohler A."/>
            <person name="Grigoriev I.V."/>
            <person name="Martin F.M."/>
            <person name="Hacquard S."/>
        </authorList>
    </citation>
    <scope>NUCLEOTIDE SEQUENCE</scope>
    <source>
        <strain evidence="7">MPI-CAGE-CH-0230</strain>
    </source>
</reference>
<dbReference type="PANTHER" id="PTHR45969:SF69">
    <property type="entry name" value="FINGER DOMAIN PROTEIN, PUTATIVE (AFU_ORTHOLOGUE AFUA_3G12190)-RELATED"/>
    <property type="match status" value="1"/>
</dbReference>
<accession>A0A9P8Y9U6</accession>
<keyword evidence="2 4" id="KW-0863">Zinc-finger</keyword>
<dbReference type="SMART" id="SM00184">
    <property type="entry name" value="RING"/>
    <property type="match status" value="1"/>
</dbReference>
<keyword evidence="3" id="KW-0862">Zinc</keyword>
<feature type="compositionally biased region" description="Pro residues" evidence="5">
    <location>
        <begin position="124"/>
        <end position="133"/>
    </location>
</feature>
<dbReference type="RefSeq" id="XP_046014257.1">
    <property type="nucleotide sequence ID" value="XM_046158592.1"/>
</dbReference>
<evidence type="ECO:0000259" key="6">
    <source>
        <dbReference type="PROSITE" id="PS50089"/>
    </source>
</evidence>
<keyword evidence="8" id="KW-1185">Reference proteome</keyword>
<dbReference type="PROSITE" id="PS50089">
    <property type="entry name" value="ZF_RING_2"/>
    <property type="match status" value="1"/>
</dbReference>
<dbReference type="Gene3D" id="3.30.40.10">
    <property type="entry name" value="Zinc/RING finger domain, C3HC4 (zinc finger)"/>
    <property type="match status" value="1"/>
</dbReference>
<evidence type="ECO:0000313" key="7">
    <source>
        <dbReference type="EMBL" id="KAH7033425.1"/>
    </source>
</evidence>
<feature type="compositionally biased region" description="Low complexity" evidence="5">
    <location>
        <begin position="70"/>
        <end position="88"/>
    </location>
</feature>
<evidence type="ECO:0000256" key="1">
    <source>
        <dbReference type="ARBA" id="ARBA00022723"/>
    </source>
</evidence>